<feature type="domain" description="Mycothiol-dependent maleylpyruvate isomerase metal-binding" evidence="2">
    <location>
        <begin position="20"/>
        <end position="153"/>
    </location>
</feature>
<name>A0ABM7ZRJ5_STRNI</name>
<evidence type="ECO:0000313" key="4">
    <source>
        <dbReference type="Proteomes" id="UP001059597"/>
    </source>
</evidence>
<feature type="domain" description="MDMPI C-terminal" evidence="1">
    <location>
        <begin position="160"/>
        <end position="226"/>
    </location>
</feature>
<dbReference type="RefSeq" id="WP_261952801.1">
    <property type="nucleotide sequence ID" value="NZ_AP026073.1"/>
</dbReference>
<dbReference type="EMBL" id="AP026073">
    <property type="protein sequence ID" value="BDM68843.1"/>
    <property type="molecule type" value="Genomic_DNA"/>
</dbReference>
<evidence type="ECO:0000313" key="3">
    <source>
        <dbReference type="EMBL" id="BDM68843.1"/>
    </source>
</evidence>
<organism evidence="3 4">
    <name type="scientific">Streptomyces nigrescens</name>
    <dbReference type="NCBI Taxonomy" id="1920"/>
    <lineage>
        <taxon>Bacteria</taxon>
        <taxon>Bacillati</taxon>
        <taxon>Actinomycetota</taxon>
        <taxon>Actinomycetes</taxon>
        <taxon>Kitasatosporales</taxon>
        <taxon>Streptomycetaceae</taxon>
        <taxon>Streptomyces</taxon>
    </lineage>
</organism>
<dbReference type="InterPro" id="IPR010872">
    <property type="entry name" value="MDMPI_C-term_domain"/>
</dbReference>
<dbReference type="Pfam" id="PF07398">
    <property type="entry name" value="MDMPI_C"/>
    <property type="match status" value="1"/>
</dbReference>
<reference evidence="3" key="1">
    <citation type="submission" date="2022-06" db="EMBL/GenBank/DDBJ databases">
        <title>Complete genome sequence of Streptomyces nigrescens HEK616.</title>
        <authorList>
            <person name="Asamizu S."/>
            <person name="Onaka H."/>
        </authorList>
    </citation>
    <scope>NUCLEOTIDE SEQUENCE</scope>
    <source>
        <strain evidence="3">HEK616</strain>
    </source>
</reference>
<dbReference type="Proteomes" id="UP001059597">
    <property type="component" value="Chromosome"/>
</dbReference>
<gene>
    <name evidence="3" type="ORF">HEK616_23300</name>
</gene>
<evidence type="ECO:0000259" key="2">
    <source>
        <dbReference type="Pfam" id="PF11716"/>
    </source>
</evidence>
<dbReference type="InterPro" id="IPR034660">
    <property type="entry name" value="DinB/YfiT-like"/>
</dbReference>
<keyword evidence="4" id="KW-1185">Reference proteome</keyword>
<accession>A0ABM7ZRJ5</accession>
<dbReference type="NCBIfam" id="TIGR03083">
    <property type="entry name" value="maleylpyruvate isomerase family mycothiol-dependent enzyme"/>
    <property type="match status" value="1"/>
</dbReference>
<dbReference type="GO" id="GO:0016853">
    <property type="term" value="F:isomerase activity"/>
    <property type="evidence" value="ECO:0007669"/>
    <property type="project" value="UniProtKB-KW"/>
</dbReference>
<dbReference type="InterPro" id="IPR017517">
    <property type="entry name" value="Maleyloyr_isom"/>
</dbReference>
<protein>
    <submittedName>
        <fullName evidence="3">Maleylpyruvate isomerase</fullName>
    </submittedName>
</protein>
<sequence length="244" mass="26654">MAVTKEPTLSAEAVREAIEAGQERLRALLPGLTETAVREPSALPGWSRAHVLAHIEGIARATARQARYALRGELVELYDGGRPERAAGIEAGAVRDAAALRDAVGAALDESTSAWAAVGPADWSRPVRYRDGDLRTVLWAWWRELEIHTADARLGPGPQDWSHGFCHHLLSHLAPRAPKDVHLVLTATDEAFRREYGAAAAPEVTVRGHLTDLAAWLAGRDPHRPLDCRRSDRPAALPELLDWP</sequence>
<dbReference type="InterPro" id="IPR036527">
    <property type="entry name" value="SCP2_sterol-bd_dom_sf"/>
</dbReference>
<proteinExistence type="predicted"/>
<dbReference type="InterPro" id="IPR024344">
    <property type="entry name" value="MDMPI_metal-binding"/>
</dbReference>
<dbReference type="Gene3D" id="1.20.120.450">
    <property type="entry name" value="dinb family like domain"/>
    <property type="match status" value="1"/>
</dbReference>
<dbReference type="SUPFAM" id="SSF109854">
    <property type="entry name" value="DinB/YfiT-like putative metalloenzymes"/>
    <property type="match status" value="1"/>
</dbReference>
<dbReference type="Gene3D" id="3.30.1050.20">
    <property type="match status" value="1"/>
</dbReference>
<dbReference type="Pfam" id="PF11716">
    <property type="entry name" value="MDMPI_N"/>
    <property type="match status" value="1"/>
</dbReference>
<evidence type="ECO:0000259" key="1">
    <source>
        <dbReference type="Pfam" id="PF07398"/>
    </source>
</evidence>
<keyword evidence="3" id="KW-0413">Isomerase</keyword>
<dbReference type="SUPFAM" id="SSF55718">
    <property type="entry name" value="SCP-like"/>
    <property type="match status" value="1"/>
</dbReference>